<dbReference type="Proteomes" id="UP001596043">
    <property type="component" value="Unassembled WGS sequence"/>
</dbReference>
<comment type="caution">
    <text evidence="3">The sequence shown here is derived from an EMBL/GenBank/DDBJ whole genome shotgun (WGS) entry which is preliminary data.</text>
</comment>
<keyword evidence="4" id="KW-1185">Reference proteome</keyword>
<keyword evidence="2" id="KW-0472">Membrane</keyword>
<gene>
    <name evidence="3" type="ORF">ACFO3O_12535</name>
</gene>
<evidence type="ECO:0000256" key="1">
    <source>
        <dbReference type="SAM" id="MobiDB-lite"/>
    </source>
</evidence>
<keyword evidence="2" id="KW-0812">Transmembrane</keyword>
<evidence type="ECO:0000313" key="4">
    <source>
        <dbReference type="Proteomes" id="UP001596043"/>
    </source>
</evidence>
<reference evidence="4" key="1">
    <citation type="journal article" date="2019" name="Int. J. Syst. Evol. Microbiol.">
        <title>The Global Catalogue of Microorganisms (GCM) 10K type strain sequencing project: providing services to taxonomists for standard genome sequencing and annotation.</title>
        <authorList>
            <consortium name="The Broad Institute Genomics Platform"/>
            <consortium name="The Broad Institute Genome Sequencing Center for Infectious Disease"/>
            <person name="Wu L."/>
            <person name="Ma J."/>
        </authorList>
    </citation>
    <scope>NUCLEOTIDE SEQUENCE [LARGE SCALE GENOMIC DNA]</scope>
    <source>
        <strain evidence="4">YJ-61-S</strain>
    </source>
</reference>
<evidence type="ECO:0000256" key="2">
    <source>
        <dbReference type="SAM" id="Phobius"/>
    </source>
</evidence>
<feature type="region of interest" description="Disordered" evidence="1">
    <location>
        <begin position="15"/>
        <end position="36"/>
    </location>
</feature>
<organism evidence="3 4">
    <name type="scientific">Dokdonia ponticola</name>
    <dbReference type="NCBI Taxonomy" id="2041041"/>
    <lineage>
        <taxon>Bacteria</taxon>
        <taxon>Pseudomonadati</taxon>
        <taxon>Bacteroidota</taxon>
        <taxon>Flavobacteriia</taxon>
        <taxon>Flavobacteriales</taxon>
        <taxon>Flavobacteriaceae</taxon>
        <taxon>Dokdonia</taxon>
    </lineage>
</organism>
<evidence type="ECO:0008006" key="5">
    <source>
        <dbReference type="Google" id="ProtNLM"/>
    </source>
</evidence>
<sequence>MTISFMIVSLASLAQSAGKDGPTPPPPSPEGRMPPSLPGLVVPIDENIQVLLVLGLIVGIAYFFKNRFSKA</sequence>
<dbReference type="EMBL" id="JBHSFV010000007">
    <property type="protein sequence ID" value="MFC4634741.1"/>
    <property type="molecule type" value="Genomic_DNA"/>
</dbReference>
<name>A0ABV9HZG9_9FLAO</name>
<protein>
    <recommendedName>
        <fullName evidence="5">PEP-CTERM sorting domain-containing protein</fullName>
    </recommendedName>
</protein>
<accession>A0ABV9HZG9</accession>
<dbReference type="RefSeq" id="WP_379979295.1">
    <property type="nucleotide sequence ID" value="NZ_JBHSFV010000007.1"/>
</dbReference>
<feature type="transmembrane region" description="Helical" evidence="2">
    <location>
        <begin position="40"/>
        <end position="64"/>
    </location>
</feature>
<keyword evidence="2" id="KW-1133">Transmembrane helix</keyword>
<proteinExistence type="predicted"/>
<evidence type="ECO:0000313" key="3">
    <source>
        <dbReference type="EMBL" id="MFC4634741.1"/>
    </source>
</evidence>